<dbReference type="Proteomes" id="UP000708208">
    <property type="component" value="Unassembled WGS sequence"/>
</dbReference>
<feature type="non-terminal residue" evidence="1">
    <location>
        <position position="1"/>
    </location>
</feature>
<evidence type="ECO:0000313" key="1">
    <source>
        <dbReference type="EMBL" id="CAG7836235.1"/>
    </source>
</evidence>
<dbReference type="EMBL" id="CAJVCH010570939">
    <property type="protein sequence ID" value="CAG7836235.1"/>
    <property type="molecule type" value="Genomic_DNA"/>
</dbReference>
<gene>
    <name evidence="1" type="ORF">AFUS01_LOCUS45499</name>
</gene>
<comment type="caution">
    <text evidence="1">The sequence shown here is derived from an EMBL/GenBank/DDBJ whole genome shotgun (WGS) entry which is preliminary data.</text>
</comment>
<name>A0A8J2PTD7_9HEXA</name>
<reference evidence="1" key="1">
    <citation type="submission" date="2021-06" db="EMBL/GenBank/DDBJ databases">
        <authorList>
            <person name="Hodson N. C."/>
            <person name="Mongue J. A."/>
            <person name="Jaron S. K."/>
        </authorList>
    </citation>
    <scope>NUCLEOTIDE SEQUENCE</scope>
</reference>
<proteinExistence type="predicted"/>
<organism evidence="1 2">
    <name type="scientific">Allacma fusca</name>
    <dbReference type="NCBI Taxonomy" id="39272"/>
    <lineage>
        <taxon>Eukaryota</taxon>
        <taxon>Metazoa</taxon>
        <taxon>Ecdysozoa</taxon>
        <taxon>Arthropoda</taxon>
        <taxon>Hexapoda</taxon>
        <taxon>Collembola</taxon>
        <taxon>Symphypleona</taxon>
        <taxon>Sminthuridae</taxon>
        <taxon>Allacma</taxon>
    </lineage>
</organism>
<protein>
    <submittedName>
        <fullName evidence="1">Uncharacterized protein</fullName>
    </submittedName>
</protein>
<accession>A0A8J2PTD7</accession>
<sequence length="75" mass="8360">FEFFLNLQVGASILSGNFSISAISSKTFFQPFKVDIMSIEVLEDASAELVGNNQTVAKPIRLIVSHWRNLRLESS</sequence>
<keyword evidence="2" id="KW-1185">Reference proteome</keyword>
<dbReference type="AlphaFoldDB" id="A0A8J2PTD7"/>
<evidence type="ECO:0000313" key="2">
    <source>
        <dbReference type="Proteomes" id="UP000708208"/>
    </source>
</evidence>